<dbReference type="Pfam" id="PF00248">
    <property type="entry name" value="Aldo_ket_red"/>
    <property type="match status" value="1"/>
</dbReference>
<dbReference type="Proteomes" id="UP000317536">
    <property type="component" value="Unassembled WGS sequence"/>
</dbReference>
<dbReference type="GO" id="GO:0005829">
    <property type="term" value="C:cytosol"/>
    <property type="evidence" value="ECO:0007669"/>
    <property type="project" value="TreeGrafter"/>
</dbReference>
<dbReference type="Gene3D" id="3.20.20.100">
    <property type="entry name" value="NADP-dependent oxidoreductase domain"/>
    <property type="match status" value="1"/>
</dbReference>
<gene>
    <name evidence="2" type="ORF">FPK29_07125</name>
</gene>
<dbReference type="InterPro" id="IPR050523">
    <property type="entry name" value="AKR_Detox_Biosynth"/>
</dbReference>
<feature type="domain" description="NADP-dependent oxidoreductase" evidence="1">
    <location>
        <begin position="16"/>
        <end position="302"/>
    </location>
</feature>
<dbReference type="PANTHER" id="PTHR43364">
    <property type="entry name" value="NADH-SPECIFIC METHYLGLYOXAL REDUCTASE-RELATED"/>
    <property type="match status" value="1"/>
</dbReference>
<sequence length="312" mass="34570">MKTIELGTSGVEFSSVALGAMRIDNKTRQEASEIVKAALDAGIDYFDTADCYHDGLCSTMLGQALKDCGVKREDVGIQTKFGIFRDKESGRVTRYDFSRKHLLEAMEQELENLQTDYVDFVLLHRPDTLVELDQLAEAFNELQSSGRVRHFGVSNVNPMQVELLQSALDQKLQVNQLQFGLGHTGMIRQEIHVNMADEASLDHDGGILAYSRLKRMTIQAWSPFQSGTGEGVIIDNPKFPELNDCLAKIADEHGVSKNAIAVAWILRHPAGMQVIIGSMNPSRIAEMASGADVELSAEEWYQLYVSAGNDIF</sequence>
<dbReference type="SUPFAM" id="SSF51430">
    <property type="entry name" value="NAD(P)-linked oxidoreductase"/>
    <property type="match status" value="1"/>
</dbReference>
<protein>
    <submittedName>
        <fullName evidence="2">Aldo/keto reductase</fullName>
    </submittedName>
</protein>
<proteinExistence type="predicted"/>
<dbReference type="PRINTS" id="PR00069">
    <property type="entry name" value="ALDKETRDTASE"/>
</dbReference>
<comment type="caution">
    <text evidence="2">The sequence shown here is derived from an EMBL/GenBank/DDBJ whole genome shotgun (WGS) entry which is preliminary data.</text>
</comment>
<evidence type="ECO:0000313" key="3">
    <source>
        <dbReference type="Proteomes" id="UP000317536"/>
    </source>
</evidence>
<dbReference type="AlphaFoldDB" id="A0A556R9E8"/>
<accession>A0A556R9E8</accession>
<evidence type="ECO:0000313" key="2">
    <source>
        <dbReference type="EMBL" id="TSJ85514.1"/>
    </source>
</evidence>
<dbReference type="GO" id="GO:0016491">
    <property type="term" value="F:oxidoreductase activity"/>
    <property type="evidence" value="ECO:0007669"/>
    <property type="project" value="InterPro"/>
</dbReference>
<dbReference type="EMBL" id="VMHJ01000003">
    <property type="protein sequence ID" value="TSJ85514.1"/>
    <property type="molecule type" value="Genomic_DNA"/>
</dbReference>
<dbReference type="PANTHER" id="PTHR43364:SF1">
    <property type="entry name" value="OXIDOREDUCTASE YDHF"/>
    <property type="match status" value="1"/>
</dbReference>
<dbReference type="InterPro" id="IPR020471">
    <property type="entry name" value="AKR"/>
</dbReference>
<evidence type="ECO:0000259" key="1">
    <source>
        <dbReference type="Pfam" id="PF00248"/>
    </source>
</evidence>
<dbReference type="InterPro" id="IPR036812">
    <property type="entry name" value="NAD(P)_OxRdtase_dom_sf"/>
</dbReference>
<dbReference type="InterPro" id="IPR023210">
    <property type="entry name" value="NADP_OxRdtase_dom"/>
</dbReference>
<reference evidence="2 3" key="1">
    <citation type="submission" date="2019-07" db="EMBL/GenBank/DDBJ databases">
        <title>Bifidobacterium asteroides genomes.</title>
        <authorList>
            <person name="Zheng H."/>
        </authorList>
    </citation>
    <scope>NUCLEOTIDE SEQUENCE [LARGE SCALE GENOMIC DNA]</scope>
    <source>
        <strain evidence="2 3">W8111</strain>
    </source>
</reference>
<organism evidence="2 3">
    <name type="scientific">Bifidobacterium asteroides</name>
    <dbReference type="NCBI Taxonomy" id="1684"/>
    <lineage>
        <taxon>Bacteria</taxon>
        <taxon>Bacillati</taxon>
        <taxon>Actinomycetota</taxon>
        <taxon>Actinomycetes</taxon>
        <taxon>Bifidobacteriales</taxon>
        <taxon>Bifidobacteriaceae</taxon>
        <taxon>Bifidobacterium</taxon>
    </lineage>
</organism>
<dbReference type="CDD" id="cd19092">
    <property type="entry name" value="AKR_BsYcsN_EcYdhF-like"/>
    <property type="match status" value="1"/>
</dbReference>
<name>A0A556R9E8_9BIFI</name>